<dbReference type="SMART" id="SM00892">
    <property type="entry name" value="Endonuclease_NS"/>
    <property type="match status" value="1"/>
</dbReference>
<feature type="transmembrane region" description="Helical" evidence="11">
    <location>
        <begin position="7"/>
        <end position="26"/>
    </location>
</feature>
<evidence type="ECO:0000256" key="9">
    <source>
        <dbReference type="PIRSR" id="PIRSR640255-2"/>
    </source>
</evidence>
<keyword evidence="15" id="KW-1185">Reference proteome</keyword>
<dbReference type="GO" id="GO:0006309">
    <property type="term" value="P:apoptotic DNA fragmentation"/>
    <property type="evidence" value="ECO:0007669"/>
    <property type="project" value="TreeGrafter"/>
</dbReference>
<dbReference type="GO" id="GO:0004521">
    <property type="term" value="F:RNA endonuclease activity"/>
    <property type="evidence" value="ECO:0007669"/>
    <property type="project" value="TreeGrafter"/>
</dbReference>
<gene>
    <name evidence="14" type="primary">NUC1_1</name>
    <name evidence="14" type="ORF">CU098_007932</name>
</gene>
<comment type="similarity">
    <text evidence="2 10">Belongs to the DNA/RNA non-specific endonuclease family.</text>
</comment>
<dbReference type="Pfam" id="PF01223">
    <property type="entry name" value="Endonuclease_NS"/>
    <property type="match status" value="1"/>
</dbReference>
<evidence type="ECO:0000313" key="14">
    <source>
        <dbReference type="EMBL" id="RCI03984.1"/>
    </source>
</evidence>
<dbReference type="InterPro" id="IPR018524">
    <property type="entry name" value="DNA/RNA_endonuclease_AS"/>
</dbReference>
<evidence type="ECO:0000256" key="11">
    <source>
        <dbReference type="SAM" id="Phobius"/>
    </source>
</evidence>
<keyword evidence="11" id="KW-0472">Membrane</keyword>
<dbReference type="InterPro" id="IPR020821">
    <property type="entry name" value="ENPP1-3/EXOG-like_nuc-like"/>
</dbReference>
<dbReference type="Proteomes" id="UP000253551">
    <property type="component" value="Unassembled WGS sequence"/>
</dbReference>
<evidence type="ECO:0000256" key="3">
    <source>
        <dbReference type="ARBA" id="ARBA00022722"/>
    </source>
</evidence>
<dbReference type="InterPro" id="IPR001604">
    <property type="entry name" value="Endo_G_ENPP1-like_dom"/>
</dbReference>
<evidence type="ECO:0000256" key="5">
    <source>
        <dbReference type="ARBA" id="ARBA00022759"/>
    </source>
</evidence>
<comment type="caution">
    <text evidence="14">The sequence shown here is derived from an EMBL/GenBank/DDBJ whole genome shotgun (WGS) entry which is preliminary data.</text>
</comment>
<dbReference type="GO" id="GO:0005634">
    <property type="term" value="C:nucleus"/>
    <property type="evidence" value="ECO:0007669"/>
    <property type="project" value="TreeGrafter"/>
</dbReference>
<dbReference type="PANTHER" id="PTHR13966">
    <property type="entry name" value="ENDONUCLEASE RELATED"/>
    <property type="match status" value="1"/>
</dbReference>
<evidence type="ECO:0000256" key="7">
    <source>
        <dbReference type="ARBA" id="ARBA00022842"/>
    </source>
</evidence>
<dbReference type="InterPro" id="IPR044929">
    <property type="entry name" value="DNA/RNA_non-sp_Endonuclease_sf"/>
</dbReference>
<keyword evidence="5 10" id="KW-0255">Endonuclease</keyword>
<dbReference type="CDD" id="cd00091">
    <property type="entry name" value="NUC"/>
    <property type="match status" value="1"/>
</dbReference>
<protein>
    <recommendedName>
        <fullName evidence="10">Endonuclease</fullName>
        <ecNumber evidence="10">3.1.30.-</ecNumber>
    </recommendedName>
</protein>
<dbReference type="GO" id="GO:0005743">
    <property type="term" value="C:mitochondrial inner membrane"/>
    <property type="evidence" value="ECO:0007669"/>
    <property type="project" value="TreeGrafter"/>
</dbReference>
<proteinExistence type="inferred from homology"/>
<dbReference type="AlphaFoldDB" id="A0A367KP51"/>
<comment type="cofactor">
    <cofactor evidence="1 10">
        <name>Mg(2+)</name>
        <dbReference type="ChEBI" id="CHEBI:18420"/>
    </cofactor>
</comment>
<keyword evidence="11" id="KW-0812">Transmembrane</keyword>
<keyword evidence="4 9" id="KW-0479">Metal-binding</keyword>
<dbReference type="STRING" id="4846.A0A367KP51"/>
<evidence type="ECO:0000259" key="13">
    <source>
        <dbReference type="SMART" id="SM00892"/>
    </source>
</evidence>
<dbReference type="OrthoDB" id="5418055at2759"/>
<evidence type="ECO:0000259" key="12">
    <source>
        <dbReference type="SMART" id="SM00477"/>
    </source>
</evidence>
<keyword evidence="3 10" id="KW-0540">Nuclease</keyword>
<dbReference type="PROSITE" id="PS01070">
    <property type="entry name" value="NUCLEASE_NON_SPEC"/>
    <property type="match status" value="1"/>
</dbReference>
<keyword evidence="7" id="KW-0460">Magnesium</keyword>
<evidence type="ECO:0000256" key="4">
    <source>
        <dbReference type="ARBA" id="ARBA00022723"/>
    </source>
</evidence>
<dbReference type="GO" id="GO:0003676">
    <property type="term" value="F:nucleic acid binding"/>
    <property type="evidence" value="ECO:0007669"/>
    <property type="project" value="InterPro"/>
</dbReference>
<accession>A0A367KP51</accession>
<dbReference type="InterPro" id="IPR040255">
    <property type="entry name" value="Non-specific_endonuclease"/>
</dbReference>
<dbReference type="InterPro" id="IPR044925">
    <property type="entry name" value="His-Me_finger_sf"/>
</dbReference>
<dbReference type="SUPFAM" id="SSF54060">
    <property type="entry name" value="His-Me finger endonucleases"/>
    <property type="match status" value="1"/>
</dbReference>
<dbReference type="GO" id="GO:0000014">
    <property type="term" value="F:single-stranded DNA endodeoxyribonuclease activity"/>
    <property type="evidence" value="ECO:0007669"/>
    <property type="project" value="TreeGrafter"/>
</dbReference>
<evidence type="ECO:0000256" key="1">
    <source>
        <dbReference type="ARBA" id="ARBA00001946"/>
    </source>
</evidence>
<evidence type="ECO:0000256" key="2">
    <source>
        <dbReference type="ARBA" id="ARBA00010052"/>
    </source>
</evidence>
<feature type="domain" description="ENPP1-3/EXOG-like endonuclease/phosphodiesterase" evidence="12">
    <location>
        <begin position="70"/>
        <end position="306"/>
    </location>
</feature>
<reference evidence="14 15" key="1">
    <citation type="journal article" date="2018" name="G3 (Bethesda)">
        <title>Phylogenetic and Phylogenomic Definition of Rhizopus Species.</title>
        <authorList>
            <person name="Gryganskyi A.P."/>
            <person name="Golan J."/>
            <person name="Dolatabadi S."/>
            <person name="Mondo S."/>
            <person name="Robb S."/>
            <person name="Idnurm A."/>
            <person name="Muszewska A."/>
            <person name="Steczkiewicz K."/>
            <person name="Masonjones S."/>
            <person name="Liao H.L."/>
            <person name="Gajdeczka M.T."/>
            <person name="Anike F."/>
            <person name="Vuek A."/>
            <person name="Anishchenko I.M."/>
            <person name="Voigt K."/>
            <person name="de Hoog G.S."/>
            <person name="Smith M.E."/>
            <person name="Heitman J."/>
            <person name="Vilgalys R."/>
            <person name="Stajich J.E."/>
        </authorList>
    </citation>
    <scope>NUCLEOTIDE SEQUENCE [LARGE SCALE GENOMIC DNA]</scope>
    <source>
        <strain evidence="14 15">LSU 92-RS-03</strain>
    </source>
</reference>
<evidence type="ECO:0000313" key="15">
    <source>
        <dbReference type="Proteomes" id="UP000253551"/>
    </source>
</evidence>
<evidence type="ECO:0000256" key="8">
    <source>
        <dbReference type="PIRSR" id="PIRSR640255-1"/>
    </source>
</evidence>
<dbReference type="PANTHER" id="PTHR13966:SF5">
    <property type="entry name" value="ENDONUCLEASE G, MITOCHONDRIAL"/>
    <property type="match status" value="1"/>
</dbReference>
<name>A0A367KP51_RHIST</name>
<sequence length="319" mass="34709">MSRQRLNFSLVLGGFFFGILLTYTMVPSFVNHESQHAAKHQTNHGFSKRAVGQDILKFGNPGPVNDLLERTEYTISYNRRDRIAYWAGEHLTAANLVKGSGVDRDNSDFKEDTSLPSIFRSHLADYKGSGYDRGHQAPAGDAGATQAQMDETFLLSNMAPQVGVGFNREYWAYFEAFCRDLTQNFTDVYVFTGPLLLPQTSDGASVLGDTSIKLDGTKVTKAAAPSAQTSYSMNYKVIGSGGANVAVPTHFFKVLLTVKGGKYTSGAFVLPNQAIKKSTALSEFQVDLSSLQKASGLQFFTDLSSTNLADLCATVKCVV</sequence>
<feature type="active site" description="Proton acceptor" evidence="8">
    <location>
        <position position="135"/>
    </location>
</feature>
<keyword evidence="6 10" id="KW-0378">Hydrolase</keyword>
<dbReference type="Gene3D" id="3.40.570.10">
    <property type="entry name" value="Extracellular Endonuclease, subunit A"/>
    <property type="match status" value="1"/>
</dbReference>
<dbReference type="GO" id="GO:0046872">
    <property type="term" value="F:metal ion binding"/>
    <property type="evidence" value="ECO:0007669"/>
    <property type="project" value="UniProtKB-KW"/>
</dbReference>
<evidence type="ECO:0000256" key="6">
    <source>
        <dbReference type="ARBA" id="ARBA00022801"/>
    </source>
</evidence>
<keyword evidence="11" id="KW-1133">Transmembrane helix</keyword>
<evidence type="ECO:0000256" key="10">
    <source>
        <dbReference type="RuleBase" id="RU366055"/>
    </source>
</evidence>
<dbReference type="EMBL" id="PJQM01000825">
    <property type="protein sequence ID" value="RCI03984.1"/>
    <property type="molecule type" value="Genomic_DNA"/>
</dbReference>
<feature type="domain" description="DNA/RNA non-specific endonuclease/pyrophosphatase/phosphodiesterase" evidence="13">
    <location>
        <begin position="69"/>
        <end position="306"/>
    </location>
</feature>
<dbReference type="SMART" id="SM00477">
    <property type="entry name" value="NUC"/>
    <property type="match status" value="1"/>
</dbReference>
<dbReference type="EC" id="3.1.30.-" evidence="10"/>
<feature type="binding site" evidence="9">
    <location>
        <position position="167"/>
    </location>
    <ligand>
        <name>Mg(2+)</name>
        <dbReference type="ChEBI" id="CHEBI:18420"/>
        <note>catalytic</note>
    </ligand>
</feature>
<organism evidence="14 15">
    <name type="scientific">Rhizopus stolonifer</name>
    <name type="common">Rhizopus nigricans</name>
    <dbReference type="NCBI Taxonomy" id="4846"/>
    <lineage>
        <taxon>Eukaryota</taxon>
        <taxon>Fungi</taxon>
        <taxon>Fungi incertae sedis</taxon>
        <taxon>Mucoromycota</taxon>
        <taxon>Mucoromycotina</taxon>
        <taxon>Mucoromycetes</taxon>
        <taxon>Mucorales</taxon>
        <taxon>Mucorineae</taxon>
        <taxon>Rhizopodaceae</taxon>
        <taxon>Rhizopus</taxon>
    </lineage>
</organism>